<reference evidence="2 3" key="1">
    <citation type="submission" date="2020-03" db="EMBL/GenBank/DDBJ databases">
        <title>Complete genome sequence of sixteen Streptomyces strains facilitates identification of candidate genes involved in plant growth-promotion in grain legumes and cereals.</title>
        <authorList>
            <person name="Gopalakrishnan S."/>
            <person name="Thakur V."/>
            <person name="Saxena R."/>
            <person name="Vadlamudi S."/>
            <person name="Purohit S."/>
            <person name="Kumar V."/>
            <person name="Rathore A."/>
            <person name="Chitikineni A."/>
            <person name="Varshney R.K."/>
        </authorList>
    </citation>
    <scope>NUCLEOTIDE SEQUENCE [LARGE SCALE GENOMIC DNA]</scope>
    <source>
        <strain evidence="2 3">KAI-180</strain>
    </source>
</reference>
<dbReference type="AlphaFoldDB" id="A0A7Y6CDB2"/>
<evidence type="ECO:0000256" key="1">
    <source>
        <dbReference type="SAM" id="MobiDB-lite"/>
    </source>
</evidence>
<feature type="region of interest" description="Disordered" evidence="1">
    <location>
        <begin position="28"/>
        <end position="51"/>
    </location>
</feature>
<gene>
    <name evidence="2" type="ORF">G6W59_21635</name>
</gene>
<evidence type="ECO:0000313" key="3">
    <source>
        <dbReference type="Proteomes" id="UP000540128"/>
    </source>
</evidence>
<feature type="region of interest" description="Disordered" evidence="1">
    <location>
        <begin position="215"/>
        <end position="237"/>
    </location>
</feature>
<dbReference type="Proteomes" id="UP000540128">
    <property type="component" value="Unassembled WGS sequence"/>
</dbReference>
<keyword evidence="3" id="KW-1185">Reference proteome</keyword>
<proteinExistence type="predicted"/>
<dbReference type="RefSeq" id="WP_175457145.1">
    <property type="nucleotide sequence ID" value="NZ_JAANNT010000020.1"/>
</dbReference>
<evidence type="ECO:0000313" key="2">
    <source>
        <dbReference type="EMBL" id="NUV30877.1"/>
    </source>
</evidence>
<comment type="caution">
    <text evidence="2">The sequence shown here is derived from an EMBL/GenBank/DDBJ whole genome shotgun (WGS) entry which is preliminary data.</text>
</comment>
<feature type="compositionally biased region" description="Basic and acidic residues" evidence="1">
    <location>
        <begin position="215"/>
        <end position="224"/>
    </location>
</feature>
<feature type="region of interest" description="Disordered" evidence="1">
    <location>
        <begin position="133"/>
        <end position="162"/>
    </location>
</feature>
<sequence length="298" mass="32447">MPRVDADEIGAAHQLTAKQVRSLYAARKSNGFPEAKGTRPGAGKRPQSEWEEAEVDAWFARRRKPASASGRAVQRDPGELLTAAEASRRLGYKNPAQLKTYFDKGSFIDPDEEVESPESGRVRRRWRADRVDAWNENRPGQGRRAGSSARQPSATTTATGAPEDLVGAAEASRILGLGGVSSFDTTLYKGDLPLLTPPASTRLNGRRVRRWRRSVVEEQAEQRRPRPQPSVEGEGDNPLLTAEEAALLLGYANAKSLRTMIARGALPHLARPDDPGPPARWKKAVVLAQARAKAGHVG</sequence>
<organism evidence="2 3">
    <name type="scientific">Streptomyces odorifer</name>
    <dbReference type="NCBI Taxonomy" id="53450"/>
    <lineage>
        <taxon>Bacteria</taxon>
        <taxon>Bacillati</taxon>
        <taxon>Actinomycetota</taxon>
        <taxon>Actinomycetes</taxon>
        <taxon>Kitasatosporales</taxon>
        <taxon>Streptomycetaceae</taxon>
        <taxon>Streptomyces</taxon>
        <taxon>Streptomyces albidoflavus group</taxon>
    </lineage>
</organism>
<accession>A0A7Y6CDB2</accession>
<name>A0A7Y6CDB2_9ACTN</name>
<feature type="compositionally biased region" description="Polar residues" evidence="1">
    <location>
        <begin position="148"/>
        <end position="159"/>
    </location>
</feature>
<dbReference type="EMBL" id="JAANNT010000020">
    <property type="protein sequence ID" value="NUV30877.1"/>
    <property type="molecule type" value="Genomic_DNA"/>
</dbReference>
<protein>
    <submittedName>
        <fullName evidence="2">Uncharacterized protein</fullName>
    </submittedName>
</protein>